<comment type="caution">
    <text evidence="3">The sequence shown here is derived from an EMBL/GenBank/DDBJ whole genome shotgun (WGS) entry which is preliminary data.</text>
</comment>
<evidence type="ECO:0000313" key="4">
    <source>
        <dbReference type="Proteomes" id="UP001159364"/>
    </source>
</evidence>
<dbReference type="CDD" id="cd14066">
    <property type="entry name" value="STKc_IRAK"/>
    <property type="match status" value="1"/>
</dbReference>
<dbReference type="Proteomes" id="UP001159364">
    <property type="component" value="Linkage Group LG02"/>
</dbReference>
<feature type="region of interest" description="Disordered" evidence="1">
    <location>
        <begin position="178"/>
        <end position="200"/>
    </location>
</feature>
<evidence type="ECO:0000256" key="1">
    <source>
        <dbReference type="SAM" id="MobiDB-lite"/>
    </source>
</evidence>
<dbReference type="SUPFAM" id="SSF56112">
    <property type="entry name" value="Protein kinase-like (PK-like)"/>
    <property type="match status" value="1"/>
</dbReference>
<dbReference type="InterPro" id="IPR011009">
    <property type="entry name" value="Kinase-like_dom_sf"/>
</dbReference>
<sequence length="589" mass="65684">MEELKAEKVVLEKNKKKMKQVLLRILKSNHCKPYLHLNVLVQVPEVVVPVHEPPGLKLNSSQKFCLDRSFSCINGSASDESTAIGRSVDCLRVDKNSNKKLRIRSLSVTRRELPESEEILGHMQEVSSTSSTVSMKESVQSKPGWPLLGINTSAVGELSMVNPLDFLIPSSPESQINLNSEEAEDSSEDETSDSEENPEATCLRESIKQAKKMELSLILNSSGRKQFSYKELNKATRGFSSENLIGEGGCSNVYKGLLSGGKLIAVKVLKQYKEALKDFSLEVEIMSLLKHKHITHLIGACIEDHYLILVYDFLPRGSLEEILQGNRYRSLLPWKVRYNVALAIAEALNYLQSRCSPPVIHRDVKSANILLSHDFQPLLSDFGLATWGPEDSTYTTQDDVVGTFGYLAPEYLMHGRVSDKIDVYAFGVLLLELLTGKKSINPQGLKGQQSLVKWATPLLEKGNLKALLDPKLDKDFNIVQAHKMVLAATLCTRQSARLRPKMSQVLKLLGGNRDGEGWIVSYFNDLKQSTKEMADNFSPEFARKPSLNVVSLDLDDDAGILCRVQTSSVHSLASQNRLKLKDYLLEPQD</sequence>
<dbReference type="InterPro" id="IPR000719">
    <property type="entry name" value="Prot_kinase_dom"/>
</dbReference>
<feature type="compositionally biased region" description="Acidic residues" evidence="1">
    <location>
        <begin position="181"/>
        <end position="198"/>
    </location>
</feature>
<organism evidence="3 4">
    <name type="scientific">Erythroxylum novogranatense</name>
    <dbReference type="NCBI Taxonomy" id="1862640"/>
    <lineage>
        <taxon>Eukaryota</taxon>
        <taxon>Viridiplantae</taxon>
        <taxon>Streptophyta</taxon>
        <taxon>Embryophyta</taxon>
        <taxon>Tracheophyta</taxon>
        <taxon>Spermatophyta</taxon>
        <taxon>Magnoliopsida</taxon>
        <taxon>eudicotyledons</taxon>
        <taxon>Gunneridae</taxon>
        <taxon>Pentapetalae</taxon>
        <taxon>rosids</taxon>
        <taxon>fabids</taxon>
        <taxon>Malpighiales</taxon>
        <taxon>Erythroxylaceae</taxon>
        <taxon>Erythroxylum</taxon>
    </lineage>
</organism>
<accession>A0AAV8U1D6</accession>
<keyword evidence="4" id="KW-1185">Reference proteome</keyword>
<dbReference type="SMART" id="SM00220">
    <property type="entry name" value="S_TKc"/>
    <property type="match status" value="1"/>
</dbReference>
<evidence type="ECO:0000259" key="2">
    <source>
        <dbReference type="PROSITE" id="PS50011"/>
    </source>
</evidence>
<gene>
    <name evidence="3" type="ORF">K2173_027798</name>
</gene>
<dbReference type="Pfam" id="PF00069">
    <property type="entry name" value="Pkinase"/>
    <property type="match status" value="1"/>
</dbReference>
<dbReference type="FunFam" id="1.10.510.10:FF:000284">
    <property type="entry name" value="Putative receptor-like serine/threonine-protein kinase"/>
    <property type="match status" value="1"/>
</dbReference>
<feature type="domain" description="Protein kinase" evidence="2">
    <location>
        <begin position="239"/>
        <end position="519"/>
    </location>
</feature>
<dbReference type="Gene3D" id="3.30.200.20">
    <property type="entry name" value="Phosphorylase Kinase, domain 1"/>
    <property type="match status" value="1"/>
</dbReference>
<dbReference type="GO" id="GO:0004672">
    <property type="term" value="F:protein kinase activity"/>
    <property type="evidence" value="ECO:0007669"/>
    <property type="project" value="InterPro"/>
</dbReference>
<protein>
    <recommendedName>
        <fullName evidence="2">Protein kinase domain-containing protein</fullName>
    </recommendedName>
</protein>
<dbReference type="GO" id="GO:0005524">
    <property type="term" value="F:ATP binding"/>
    <property type="evidence" value="ECO:0007669"/>
    <property type="project" value="InterPro"/>
</dbReference>
<proteinExistence type="predicted"/>
<dbReference type="PANTHER" id="PTHR47987">
    <property type="entry name" value="OS08G0249100 PROTEIN"/>
    <property type="match status" value="1"/>
</dbReference>
<reference evidence="3 4" key="1">
    <citation type="submission" date="2021-09" db="EMBL/GenBank/DDBJ databases">
        <title>Genomic insights and catalytic innovation underlie evolution of tropane alkaloids biosynthesis.</title>
        <authorList>
            <person name="Wang Y.-J."/>
            <person name="Tian T."/>
            <person name="Huang J.-P."/>
            <person name="Huang S.-X."/>
        </authorList>
    </citation>
    <scope>NUCLEOTIDE SEQUENCE [LARGE SCALE GENOMIC DNA]</scope>
    <source>
        <strain evidence="3">KIB-2018</strain>
        <tissue evidence="3">Leaf</tissue>
    </source>
</reference>
<evidence type="ECO:0000313" key="3">
    <source>
        <dbReference type="EMBL" id="KAJ8772621.1"/>
    </source>
</evidence>
<dbReference type="AlphaFoldDB" id="A0AAV8U1D6"/>
<dbReference type="InterPro" id="IPR008271">
    <property type="entry name" value="Ser/Thr_kinase_AS"/>
</dbReference>
<dbReference type="EMBL" id="JAIWQS010000002">
    <property type="protein sequence ID" value="KAJ8772621.1"/>
    <property type="molecule type" value="Genomic_DNA"/>
</dbReference>
<dbReference type="PANTHER" id="PTHR47987:SF11">
    <property type="entry name" value="RECEPTOR-LIKE CYTOSOLIC SERINE_THREONINE-PROTEIN KINASE RBK1 ISOFORM X1"/>
    <property type="match status" value="1"/>
</dbReference>
<dbReference type="FunFam" id="3.30.200.20:FF:000268">
    <property type="entry name" value="probable receptor-like serine/threonine-protein kinase At5g57670"/>
    <property type="match status" value="1"/>
</dbReference>
<dbReference type="PROSITE" id="PS00108">
    <property type="entry name" value="PROTEIN_KINASE_ST"/>
    <property type="match status" value="1"/>
</dbReference>
<dbReference type="InterPro" id="IPR046958">
    <property type="entry name" value="RBK1/2/STUNTED"/>
</dbReference>
<dbReference type="PROSITE" id="PS50011">
    <property type="entry name" value="PROTEIN_KINASE_DOM"/>
    <property type="match status" value="1"/>
</dbReference>
<name>A0AAV8U1D6_9ROSI</name>
<dbReference type="Gene3D" id="1.10.510.10">
    <property type="entry name" value="Transferase(Phosphotransferase) domain 1"/>
    <property type="match status" value="1"/>
</dbReference>